<dbReference type="OrthoDB" id="1427555at2759"/>
<accession>A0A2A6B8H2</accession>
<dbReference type="AlphaFoldDB" id="A0A2A6B8H2"/>
<keyword evidence="2" id="KW-0802">TPR repeat</keyword>
<sequence length="639" mass="73054">MAAWCADNLRDLAGWQASNLALSCSSNETAKLLDGTIRQIVSWRDCDQLDGISKTMERMKESDPDAAMVRAILLNMEAFGTGTSVEVNKDFKELVERTEELSNSPTINNRERQHLKASCLWARGYFPEAQNTWEDILAEHPNDLIAVKFAHDSYFFSGDAQGKRDSVVRVLPKWRKDEPCKSYLYGMLAFGQEECGQYDEAESNALTTSSNQRKSTFQVERVHWRKRKWTIDELEVDMIEMAEDSRDDLDHDYHMDREENGQHEMSGMNQSNHDVDKRNGNIESIETKPLMPKLFALTNVKVENSMEIQNRKHMKGETQTYIDFTQEEESGERNDFIELASIVHDAGFDADAMEFYKPPSSKPPLNLDDITTFYRTPNALSLRREDCWATHARAHVMEMQGRSKESREFLEGTVQDWEPGWMLACHNHWHNALNYIEEGRYVEPLEMFDNEIGRRARRSQGCLDIVDAASILWRLELEGVDVGKRWTDLPDLSPHLHDHFLSFNDAHYVFSLHRGGKEADAHELVRSLNGFVTSGPANYNRRVATEMGRALCEGMLAYAEGDYAKTVASIMPVRASIHRQGGSHAQNDVFTQTLIHACLKTGEMEHKEFARTVLLERALKKSHSGIAERLAKQLAESHL</sequence>
<evidence type="ECO:0000256" key="1">
    <source>
        <dbReference type="ARBA" id="ARBA00022737"/>
    </source>
</evidence>
<protein>
    <submittedName>
        <fullName evidence="3">Uncharacterized protein</fullName>
    </submittedName>
</protein>
<dbReference type="EnsemblMetazoa" id="PPA35214.1">
    <property type="protein sequence ID" value="PPA35214.1"/>
    <property type="gene ID" value="WBGene00273583"/>
</dbReference>
<dbReference type="PANTHER" id="PTHR16263">
    <property type="entry name" value="TETRATRICOPEPTIDE REPEAT PROTEIN 38"/>
    <property type="match status" value="1"/>
</dbReference>
<reference evidence="3" key="2">
    <citation type="submission" date="2022-06" db="UniProtKB">
        <authorList>
            <consortium name="EnsemblMetazoa"/>
        </authorList>
    </citation>
    <scope>IDENTIFICATION</scope>
    <source>
        <strain evidence="3">PS312</strain>
    </source>
</reference>
<reference evidence="4" key="1">
    <citation type="journal article" date="2008" name="Nat. Genet.">
        <title>The Pristionchus pacificus genome provides a unique perspective on nematode lifestyle and parasitism.</title>
        <authorList>
            <person name="Dieterich C."/>
            <person name="Clifton S.W."/>
            <person name="Schuster L.N."/>
            <person name="Chinwalla A."/>
            <person name="Delehaunty K."/>
            <person name="Dinkelacker I."/>
            <person name="Fulton L."/>
            <person name="Fulton R."/>
            <person name="Godfrey J."/>
            <person name="Minx P."/>
            <person name="Mitreva M."/>
            <person name="Roeseler W."/>
            <person name="Tian H."/>
            <person name="Witte H."/>
            <person name="Yang S.P."/>
            <person name="Wilson R.K."/>
            <person name="Sommer R.J."/>
        </authorList>
    </citation>
    <scope>NUCLEOTIDE SEQUENCE [LARGE SCALE GENOMIC DNA]</scope>
    <source>
        <strain evidence="4">PS312</strain>
    </source>
</reference>
<keyword evidence="1" id="KW-0677">Repeat</keyword>
<dbReference type="PANTHER" id="PTHR16263:SF4">
    <property type="entry name" value="TETRATRICOPEPTIDE REPEAT PROTEIN 38"/>
    <property type="match status" value="1"/>
</dbReference>
<proteinExistence type="predicted"/>
<evidence type="ECO:0000256" key="2">
    <source>
        <dbReference type="ARBA" id="ARBA00022803"/>
    </source>
</evidence>
<name>A0A2A6B8H2_PRIPA</name>
<gene>
    <name evidence="3" type="primary">WBGene00273583</name>
</gene>
<keyword evidence="4" id="KW-1185">Reference proteome</keyword>
<organism evidence="3 4">
    <name type="scientific">Pristionchus pacificus</name>
    <name type="common">Parasitic nematode worm</name>
    <dbReference type="NCBI Taxonomy" id="54126"/>
    <lineage>
        <taxon>Eukaryota</taxon>
        <taxon>Metazoa</taxon>
        <taxon>Ecdysozoa</taxon>
        <taxon>Nematoda</taxon>
        <taxon>Chromadorea</taxon>
        <taxon>Rhabditida</taxon>
        <taxon>Rhabditina</taxon>
        <taxon>Diplogasteromorpha</taxon>
        <taxon>Diplogasteroidea</taxon>
        <taxon>Neodiplogasteridae</taxon>
        <taxon>Pristionchus</taxon>
    </lineage>
</organism>
<dbReference type="Proteomes" id="UP000005239">
    <property type="component" value="Unassembled WGS sequence"/>
</dbReference>
<dbReference type="CDD" id="cd05804">
    <property type="entry name" value="StaR_like"/>
    <property type="match status" value="1"/>
</dbReference>
<dbReference type="InterPro" id="IPR033891">
    <property type="entry name" value="TTC38"/>
</dbReference>
<evidence type="ECO:0000313" key="3">
    <source>
        <dbReference type="EnsemblMetazoa" id="PPA35214.1"/>
    </source>
</evidence>
<accession>A0A8R1ULG1</accession>
<evidence type="ECO:0000313" key="4">
    <source>
        <dbReference type="Proteomes" id="UP000005239"/>
    </source>
</evidence>